<evidence type="ECO:0000313" key="2">
    <source>
        <dbReference type="EMBL" id="KAE9386339.1"/>
    </source>
</evidence>
<dbReference type="SUPFAM" id="SSF81383">
    <property type="entry name" value="F-box domain"/>
    <property type="match status" value="1"/>
</dbReference>
<sequence>MAPHLEFGKTTNLFNLPEELLSYICDETDLDSLIPLVESCKTFNRIAGSNYLRRAPYNPDKSWLRVSTQGREEFSENLPDNRPTYTFVLKEISFDALKNLTCILGSMRDIKHIHVTFSESAPIPIQQMRVLVLTLRRIHHILSSISVIFTGQGPSSKPSESFSSFNELFEDMIQEVQRTQCRTLRIQGIVPLAHGSFDFNPPVNRSLTHFLIAEEMPFPMVITEPFHHWLVRFINSSPAISSLEACCSEEWTRILPVICLPSLQSLGFYGPIPSTQTDMQVLAEFSNRHRGLNSLFCGRQVKGFSASPSVTGWVSRLTRLTGTVSQLCCILSPPSRLPALAQITIDSEKSADNSFQLWDLFALLCKFSTVMTLRVSLALPDLQGNFLAEDTSSLSLRSKFPHIRSLQFSESLEFLQHSTIQDEELVRWASQVFPSTRGLQVSALPSWTSSHNASFARAVAQFWPSVKTLAFDFKTKDVEAWYQDGGSSALNSRWPTSQISTIQV</sequence>
<protein>
    <recommendedName>
        <fullName evidence="1">F-box domain-containing protein</fullName>
    </recommendedName>
</protein>
<keyword evidence="3" id="KW-1185">Reference proteome</keyword>
<dbReference type="InterPro" id="IPR036047">
    <property type="entry name" value="F-box-like_dom_sf"/>
</dbReference>
<dbReference type="OrthoDB" id="2931304at2759"/>
<dbReference type="InterPro" id="IPR001810">
    <property type="entry name" value="F-box_dom"/>
</dbReference>
<dbReference type="PROSITE" id="PS50181">
    <property type="entry name" value="FBOX"/>
    <property type="match status" value="1"/>
</dbReference>
<evidence type="ECO:0000313" key="3">
    <source>
        <dbReference type="Proteomes" id="UP000799118"/>
    </source>
</evidence>
<proteinExistence type="predicted"/>
<organism evidence="2 3">
    <name type="scientific">Gymnopus androsaceus JB14</name>
    <dbReference type="NCBI Taxonomy" id="1447944"/>
    <lineage>
        <taxon>Eukaryota</taxon>
        <taxon>Fungi</taxon>
        <taxon>Dikarya</taxon>
        <taxon>Basidiomycota</taxon>
        <taxon>Agaricomycotina</taxon>
        <taxon>Agaricomycetes</taxon>
        <taxon>Agaricomycetidae</taxon>
        <taxon>Agaricales</taxon>
        <taxon>Marasmiineae</taxon>
        <taxon>Omphalotaceae</taxon>
        <taxon>Gymnopus</taxon>
    </lineage>
</organism>
<accession>A0A6A4GKT1</accession>
<feature type="domain" description="F-box" evidence="1">
    <location>
        <begin position="10"/>
        <end position="66"/>
    </location>
</feature>
<reference evidence="2" key="1">
    <citation type="journal article" date="2019" name="Environ. Microbiol.">
        <title>Fungal ecological strategies reflected in gene transcription - a case study of two litter decomposers.</title>
        <authorList>
            <person name="Barbi F."/>
            <person name="Kohler A."/>
            <person name="Barry K."/>
            <person name="Baskaran P."/>
            <person name="Daum C."/>
            <person name="Fauchery L."/>
            <person name="Ihrmark K."/>
            <person name="Kuo A."/>
            <person name="LaButti K."/>
            <person name="Lipzen A."/>
            <person name="Morin E."/>
            <person name="Grigoriev I.V."/>
            <person name="Henrissat B."/>
            <person name="Lindahl B."/>
            <person name="Martin F."/>
        </authorList>
    </citation>
    <scope>NUCLEOTIDE SEQUENCE</scope>
    <source>
        <strain evidence="2">JB14</strain>
    </source>
</reference>
<dbReference type="Proteomes" id="UP000799118">
    <property type="component" value="Unassembled WGS sequence"/>
</dbReference>
<name>A0A6A4GKT1_9AGAR</name>
<dbReference type="EMBL" id="ML769889">
    <property type="protein sequence ID" value="KAE9386339.1"/>
    <property type="molecule type" value="Genomic_DNA"/>
</dbReference>
<evidence type="ECO:0000259" key="1">
    <source>
        <dbReference type="PROSITE" id="PS50181"/>
    </source>
</evidence>
<gene>
    <name evidence="2" type="ORF">BT96DRAFT_981774</name>
</gene>
<dbReference type="AlphaFoldDB" id="A0A6A4GKT1"/>